<dbReference type="Gene3D" id="3.40.50.150">
    <property type="entry name" value="Vaccinia Virus protein VP39"/>
    <property type="match status" value="1"/>
</dbReference>
<dbReference type="PIRSF" id="PIRSF018005">
    <property type="entry name" value="UCP018005"/>
    <property type="match status" value="1"/>
</dbReference>
<dbReference type="AlphaFoldDB" id="A0A381TNJ6"/>
<sequence length="319" mass="35211">VIVHHSQFPHAVQRQLLDGLRLGQVPPKFLYDSDRQTQKWLAVHRAHSPSRTDAGVQSIYDRAFDESLGQAADEAVCLVGLGCGGGQKDTRYLAKLKSIHPIVDYVPCDVSQAMTRVAREAAAAELPLERIHPLVCDLANAPDLGQVLDTIVSPQTKRVFTFFGMIPNLEPDVILPRLAELLLEGDQLLLSANLAPGDNYRIGVEVVLPQYDNAETRDWLLSFLVGSGVPTTAGRLRFGIEEIDELLRIVADFEFSESLELSIGGESFEFAAGRPLRLFFSYRHTEQTLAKRLAKHSLAIGAEQIDSSAEEGVFRVERA</sequence>
<feature type="non-terminal residue" evidence="2">
    <location>
        <position position="1"/>
    </location>
</feature>
<reference evidence="2" key="1">
    <citation type="submission" date="2018-05" db="EMBL/GenBank/DDBJ databases">
        <authorList>
            <person name="Lanie J.A."/>
            <person name="Ng W.-L."/>
            <person name="Kazmierczak K.M."/>
            <person name="Andrzejewski T.M."/>
            <person name="Davidsen T.M."/>
            <person name="Wayne K.J."/>
            <person name="Tettelin H."/>
            <person name="Glass J.I."/>
            <person name="Rusch D."/>
            <person name="Podicherti R."/>
            <person name="Tsui H.-C.T."/>
            <person name="Winkler M.E."/>
        </authorList>
    </citation>
    <scope>NUCLEOTIDE SEQUENCE</scope>
</reference>
<feature type="domain" description="Histidine-specific methyltransferase SAM-dependent" evidence="1">
    <location>
        <begin position="14"/>
        <end position="194"/>
    </location>
</feature>
<evidence type="ECO:0000259" key="1">
    <source>
        <dbReference type="Pfam" id="PF10017"/>
    </source>
</evidence>
<protein>
    <recommendedName>
        <fullName evidence="1">Histidine-specific methyltransferase SAM-dependent domain-containing protein</fullName>
    </recommendedName>
</protein>
<dbReference type="InterPro" id="IPR017804">
    <property type="entry name" value="MeTrfase_EgtD-like"/>
</dbReference>
<dbReference type="EMBL" id="UINC01004612">
    <property type="protein sequence ID" value="SVA15623.1"/>
    <property type="molecule type" value="Genomic_DNA"/>
</dbReference>
<evidence type="ECO:0000313" key="2">
    <source>
        <dbReference type="EMBL" id="SVA15623.1"/>
    </source>
</evidence>
<name>A0A381TNJ6_9ZZZZ</name>
<dbReference type="InterPro" id="IPR019257">
    <property type="entry name" value="MeTrfase_dom"/>
</dbReference>
<proteinExistence type="predicted"/>
<dbReference type="Pfam" id="PF10017">
    <property type="entry name" value="Methyltransf_33"/>
    <property type="match status" value="1"/>
</dbReference>
<dbReference type="GO" id="GO:0008168">
    <property type="term" value="F:methyltransferase activity"/>
    <property type="evidence" value="ECO:0007669"/>
    <property type="project" value="InterPro"/>
</dbReference>
<gene>
    <name evidence="2" type="ORF">METZ01_LOCUS68477</name>
</gene>
<organism evidence="2">
    <name type="scientific">marine metagenome</name>
    <dbReference type="NCBI Taxonomy" id="408172"/>
    <lineage>
        <taxon>unclassified sequences</taxon>
        <taxon>metagenomes</taxon>
        <taxon>ecological metagenomes</taxon>
    </lineage>
</organism>
<accession>A0A381TNJ6</accession>
<dbReference type="InterPro" id="IPR029063">
    <property type="entry name" value="SAM-dependent_MTases_sf"/>
</dbReference>
<dbReference type="SUPFAM" id="SSF53335">
    <property type="entry name" value="S-adenosyl-L-methionine-dependent methyltransferases"/>
    <property type="match status" value="1"/>
</dbReference>